<dbReference type="AlphaFoldDB" id="A0A0S2DQ99"/>
<dbReference type="KEGG" id="lez:GLE_5122"/>
<comment type="similarity">
    <text evidence="2 7">Belongs to the FliR/MopE/SpaR family.</text>
</comment>
<dbReference type="NCBIfam" id="TIGR01401">
    <property type="entry name" value="fliR_like_III"/>
    <property type="match status" value="1"/>
</dbReference>
<keyword evidence="4 7" id="KW-0812">Transmembrane</keyword>
<dbReference type="STRING" id="69.GLE_5122"/>
<dbReference type="InterPro" id="IPR002010">
    <property type="entry name" value="T3SS_IM_R"/>
</dbReference>
<evidence type="ECO:0000256" key="4">
    <source>
        <dbReference type="ARBA" id="ARBA00022692"/>
    </source>
</evidence>
<keyword evidence="6 7" id="KW-0472">Membrane</keyword>
<organism evidence="8 9">
    <name type="scientific">Lysobacter enzymogenes</name>
    <dbReference type="NCBI Taxonomy" id="69"/>
    <lineage>
        <taxon>Bacteria</taxon>
        <taxon>Pseudomonadati</taxon>
        <taxon>Pseudomonadota</taxon>
        <taxon>Gammaproteobacteria</taxon>
        <taxon>Lysobacterales</taxon>
        <taxon>Lysobacteraceae</taxon>
        <taxon>Lysobacter</taxon>
    </lineage>
</organism>
<feature type="transmembrane region" description="Helical" evidence="7">
    <location>
        <begin position="225"/>
        <end position="244"/>
    </location>
</feature>
<dbReference type="PRINTS" id="PR00953">
    <property type="entry name" value="TYPE3IMRPROT"/>
</dbReference>
<dbReference type="Proteomes" id="UP000061569">
    <property type="component" value="Chromosome"/>
</dbReference>
<dbReference type="GO" id="GO:0006605">
    <property type="term" value="P:protein targeting"/>
    <property type="evidence" value="ECO:0007669"/>
    <property type="project" value="UniProtKB-UniRule"/>
</dbReference>
<feature type="transmembrane region" description="Helical" evidence="7">
    <location>
        <begin position="75"/>
        <end position="96"/>
    </location>
</feature>
<evidence type="ECO:0000256" key="1">
    <source>
        <dbReference type="ARBA" id="ARBA00004651"/>
    </source>
</evidence>
<accession>A0A0S2DQ99</accession>
<feature type="transmembrane region" description="Helical" evidence="7">
    <location>
        <begin position="44"/>
        <end position="63"/>
    </location>
</feature>
<keyword evidence="3 7" id="KW-1003">Cell membrane</keyword>
<evidence type="ECO:0000256" key="6">
    <source>
        <dbReference type="ARBA" id="ARBA00023136"/>
    </source>
</evidence>
<reference evidence="8 9" key="1">
    <citation type="submission" date="2015-11" db="EMBL/GenBank/DDBJ databases">
        <title>Genome sequences of Lysobacter enzymogenes strain C3 and Lysobacter antibioticus ATCC 29479.</title>
        <authorList>
            <person name="Kobayashi D.Y."/>
        </authorList>
    </citation>
    <scope>NUCLEOTIDE SEQUENCE [LARGE SCALE GENOMIC DNA]</scope>
    <source>
        <strain evidence="8 9">C3</strain>
    </source>
</reference>
<dbReference type="Pfam" id="PF01311">
    <property type="entry name" value="Bac_export_1"/>
    <property type="match status" value="1"/>
</dbReference>
<dbReference type="PATRIC" id="fig|69.6.peg.5047"/>
<evidence type="ECO:0000256" key="7">
    <source>
        <dbReference type="RuleBase" id="RU362072"/>
    </source>
</evidence>
<keyword evidence="5 7" id="KW-1133">Transmembrane helix</keyword>
<dbReference type="OrthoDB" id="9807748at2"/>
<feature type="transmembrane region" description="Helical" evidence="7">
    <location>
        <begin position="133"/>
        <end position="158"/>
    </location>
</feature>
<comment type="subcellular location">
    <subcellularLocation>
        <location evidence="1 7">Cell membrane</location>
        <topology evidence="1 7">Multi-pass membrane protein</topology>
    </subcellularLocation>
</comment>
<evidence type="ECO:0000313" key="8">
    <source>
        <dbReference type="EMBL" id="ALN60463.1"/>
    </source>
</evidence>
<feature type="transmembrane region" description="Helical" evidence="7">
    <location>
        <begin position="12"/>
        <end position="32"/>
    </location>
</feature>
<name>A0A0S2DQ99_LYSEN</name>
<sequence>MTLDIDSGGNLLLALGLVLPRVLGAFMMLPLITNENMPPLVRNSFMVSLAIIAIPVAMNGVPLNQLNALQFAPIVLKELFIGVSIGFVFGMVFWAISAAGNVIDTQVGMTLAQVFDPIQGHQASLHGNFLSQFATWLFMASGAFLVFLDLLMASYAMWPVVSFFPTLHAAGMELFVGQFSYLTTALLVLAAPAMVVLLLIDLSFGLVNRFAPQLNVFTITMPIKAWLATWIVPLMLGVYVEIVLERISGNRGLIEALNKAFGGA</sequence>
<dbReference type="InterPro" id="IPR006304">
    <property type="entry name" value="T3SS_SpaR/YscT"/>
</dbReference>
<evidence type="ECO:0000313" key="9">
    <source>
        <dbReference type="Proteomes" id="UP000061569"/>
    </source>
</evidence>
<gene>
    <name evidence="8" type="primary">epaR</name>
    <name evidence="8" type="ORF">GLE_5122</name>
</gene>
<evidence type="ECO:0000256" key="5">
    <source>
        <dbReference type="ARBA" id="ARBA00022989"/>
    </source>
</evidence>
<dbReference type="GO" id="GO:0005886">
    <property type="term" value="C:plasma membrane"/>
    <property type="evidence" value="ECO:0007669"/>
    <property type="project" value="UniProtKB-SubCell"/>
</dbReference>
<evidence type="ECO:0000256" key="3">
    <source>
        <dbReference type="ARBA" id="ARBA00022475"/>
    </source>
</evidence>
<dbReference type="PANTHER" id="PTHR30065">
    <property type="entry name" value="FLAGELLAR BIOSYNTHETIC PROTEIN FLIR"/>
    <property type="match status" value="1"/>
</dbReference>
<evidence type="ECO:0000256" key="2">
    <source>
        <dbReference type="ARBA" id="ARBA00009772"/>
    </source>
</evidence>
<feature type="transmembrane region" description="Helical" evidence="7">
    <location>
        <begin position="179"/>
        <end position="205"/>
    </location>
</feature>
<dbReference type="PANTHER" id="PTHR30065:SF1">
    <property type="entry name" value="SURFACE PRESENTATION OF ANTIGENS PROTEIN SPAR"/>
    <property type="match status" value="1"/>
</dbReference>
<proteinExistence type="inferred from homology"/>
<dbReference type="EMBL" id="CP013140">
    <property type="protein sequence ID" value="ALN60463.1"/>
    <property type="molecule type" value="Genomic_DNA"/>
</dbReference>
<protein>
    <submittedName>
        <fullName evidence="8">Type III secretion apparatus protein</fullName>
    </submittedName>
</protein>